<dbReference type="FunFam" id="3.40.50.720:FF:000363">
    <property type="entry name" value="D-isomer specific 2-hydroxyacid dehydrogenase"/>
    <property type="match status" value="1"/>
</dbReference>
<dbReference type="PANTHER" id="PTHR43333">
    <property type="entry name" value="2-HACID_DH_C DOMAIN-CONTAINING PROTEIN"/>
    <property type="match status" value="1"/>
</dbReference>
<dbReference type="InterPro" id="IPR029753">
    <property type="entry name" value="D-isomer_DH_CS"/>
</dbReference>
<evidence type="ECO:0000259" key="5">
    <source>
        <dbReference type="Pfam" id="PF02826"/>
    </source>
</evidence>
<dbReference type="Pfam" id="PF02826">
    <property type="entry name" value="2-Hacid_dh_C"/>
    <property type="match status" value="1"/>
</dbReference>
<dbReference type="PROSITE" id="PS00671">
    <property type="entry name" value="D_2_HYDROXYACID_DH_3"/>
    <property type="match status" value="1"/>
</dbReference>
<accession>M0CWG3</accession>
<dbReference type="STRING" id="797114.C475_06360"/>
<evidence type="ECO:0000259" key="4">
    <source>
        <dbReference type="Pfam" id="PF00389"/>
    </source>
</evidence>
<dbReference type="SUPFAM" id="SSF51735">
    <property type="entry name" value="NAD(P)-binding Rossmann-fold domains"/>
    <property type="match status" value="1"/>
</dbReference>
<feature type="domain" description="D-isomer specific 2-hydroxyacid dehydrogenase catalytic" evidence="4">
    <location>
        <begin position="7"/>
        <end position="281"/>
    </location>
</feature>
<evidence type="ECO:0000256" key="2">
    <source>
        <dbReference type="ARBA" id="ARBA00023027"/>
    </source>
</evidence>
<dbReference type="GO" id="GO:0051287">
    <property type="term" value="F:NAD binding"/>
    <property type="evidence" value="ECO:0007669"/>
    <property type="project" value="InterPro"/>
</dbReference>
<gene>
    <name evidence="6" type="ORF">C475_06360</name>
</gene>
<dbReference type="Gene3D" id="3.40.50.720">
    <property type="entry name" value="NAD(P)-binding Rossmann-like Domain"/>
    <property type="match status" value="2"/>
</dbReference>
<dbReference type="Proteomes" id="UP000011626">
    <property type="component" value="Unassembled WGS sequence"/>
</dbReference>
<dbReference type="GO" id="GO:0016616">
    <property type="term" value="F:oxidoreductase activity, acting on the CH-OH group of donors, NAD or NADP as acceptor"/>
    <property type="evidence" value="ECO:0007669"/>
    <property type="project" value="InterPro"/>
</dbReference>
<comment type="caution">
    <text evidence="6">The sequence shown here is derived from an EMBL/GenBank/DDBJ whole genome shotgun (WGS) entry which is preliminary data.</text>
</comment>
<sequence>MRLVRTSDYADAVESIRDAEVIVEHGMSNDLLAEASSLEWVQSLSAGVNRYDLTPLERRDVLLTTVSGAHAQPAAEHVLGLLLFFERGVDRARRQQRDSVWRRFPASELASKTVGIVGVGQIGGRVAEVVSALGSEVVGTKRDTGTCPDAIDAVYPPDRLHTVLGQSDYLVLACPLTDETEQLIGETELSSMHNDAVLVNVARGEVVDQEALVSALKEGYLGGAALDVTAPEPLPGESPLWDMDDVVITPHMAGGSPEFARRCADVFVSNFQRYREGEYDAMRNRVL</sequence>
<comment type="similarity">
    <text evidence="3">Belongs to the D-isomer specific 2-hydroxyacid dehydrogenase family.</text>
</comment>
<dbReference type="SUPFAM" id="SSF52283">
    <property type="entry name" value="Formate/glycerate dehydrogenase catalytic domain-like"/>
    <property type="match status" value="1"/>
</dbReference>
<keyword evidence="1 3" id="KW-0560">Oxidoreductase</keyword>
<dbReference type="EMBL" id="AOIU01000013">
    <property type="protein sequence ID" value="ELZ27520.1"/>
    <property type="molecule type" value="Genomic_DNA"/>
</dbReference>
<keyword evidence="2" id="KW-0520">NAD</keyword>
<dbReference type="eggNOG" id="arCOG01757">
    <property type="taxonomic scope" value="Archaea"/>
</dbReference>
<dbReference type="InterPro" id="IPR006139">
    <property type="entry name" value="D-isomer_2_OHA_DH_cat_dom"/>
</dbReference>
<dbReference type="PANTHER" id="PTHR43333:SF1">
    <property type="entry name" value="D-ISOMER SPECIFIC 2-HYDROXYACID DEHYDROGENASE NAD-BINDING DOMAIN-CONTAINING PROTEIN"/>
    <property type="match status" value="1"/>
</dbReference>
<dbReference type="InterPro" id="IPR029752">
    <property type="entry name" value="D-isomer_DH_CS1"/>
</dbReference>
<evidence type="ECO:0000313" key="7">
    <source>
        <dbReference type="Proteomes" id="UP000011626"/>
    </source>
</evidence>
<dbReference type="InterPro" id="IPR006140">
    <property type="entry name" value="D-isomer_DH_NAD-bd"/>
</dbReference>
<feature type="domain" description="D-isomer specific 2-hydroxyacid dehydrogenase NAD-binding" evidence="5">
    <location>
        <begin position="79"/>
        <end position="253"/>
    </location>
</feature>
<organism evidence="6 7">
    <name type="scientific">Halosimplex carlsbadense 2-9-1</name>
    <dbReference type="NCBI Taxonomy" id="797114"/>
    <lineage>
        <taxon>Archaea</taxon>
        <taxon>Methanobacteriati</taxon>
        <taxon>Methanobacteriota</taxon>
        <taxon>Stenosarchaea group</taxon>
        <taxon>Halobacteria</taxon>
        <taxon>Halobacteriales</taxon>
        <taxon>Haloarculaceae</taxon>
        <taxon>Halosimplex</taxon>
    </lineage>
</organism>
<protein>
    <submittedName>
        <fullName evidence="6">D-isomer specific 2-hydroxyacid dehydrogenase NAD-binding protein</fullName>
    </submittedName>
</protein>
<dbReference type="AlphaFoldDB" id="M0CWG3"/>
<dbReference type="InterPro" id="IPR036291">
    <property type="entry name" value="NAD(P)-bd_dom_sf"/>
</dbReference>
<proteinExistence type="inferred from homology"/>
<dbReference type="PROSITE" id="PS00065">
    <property type="entry name" value="D_2_HYDROXYACID_DH_1"/>
    <property type="match status" value="1"/>
</dbReference>
<evidence type="ECO:0000313" key="6">
    <source>
        <dbReference type="EMBL" id="ELZ27520.1"/>
    </source>
</evidence>
<evidence type="ECO:0000256" key="3">
    <source>
        <dbReference type="RuleBase" id="RU003719"/>
    </source>
</evidence>
<name>M0CWG3_9EURY</name>
<reference evidence="6 7" key="1">
    <citation type="journal article" date="2014" name="PLoS Genet.">
        <title>Phylogenetically driven sequencing of extremely halophilic archaea reveals strategies for static and dynamic osmo-response.</title>
        <authorList>
            <person name="Becker E.A."/>
            <person name="Seitzer P.M."/>
            <person name="Tritt A."/>
            <person name="Larsen D."/>
            <person name="Krusor M."/>
            <person name="Yao A.I."/>
            <person name="Wu D."/>
            <person name="Madern D."/>
            <person name="Eisen J.A."/>
            <person name="Darling A.E."/>
            <person name="Facciotti M.T."/>
        </authorList>
    </citation>
    <scope>NUCLEOTIDE SEQUENCE [LARGE SCALE GENOMIC DNA]</scope>
    <source>
        <strain evidence="6 7">2-9-1</strain>
    </source>
</reference>
<dbReference type="PATRIC" id="fig|797114.5.peg.1301"/>
<keyword evidence="7" id="KW-1185">Reference proteome</keyword>
<dbReference type="CDD" id="cd05300">
    <property type="entry name" value="2-Hacid_dh_1"/>
    <property type="match status" value="1"/>
</dbReference>
<evidence type="ECO:0000256" key="1">
    <source>
        <dbReference type="ARBA" id="ARBA00023002"/>
    </source>
</evidence>
<dbReference type="Pfam" id="PF00389">
    <property type="entry name" value="2-Hacid_dh"/>
    <property type="match status" value="1"/>
</dbReference>